<dbReference type="GO" id="GO:0045892">
    <property type="term" value="P:negative regulation of DNA-templated transcription"/>
    <property type="evidence" value="ECO:0007669"/>
    <property type="project" value="InterPro"/>
</dbReference>
<dbReference type="Proteomes" id="UP000584867">
    <property type="component" value="Unassembled WGS sequence"/>
</dbReference>
<dbReference type="AlphaFoldDB" id="A0A7W7ZLF5"/>
<dbReference type="InterPro" id="IPR036388">
    <property type="entry name" value="WH-like_DNA-bd_sf"/>
</dbReference>
<protein>
    <submittedName>
        <fullName evidence="5">Putative transcriptional regulator</fullName>
    </submittedName>
</protein>
<gene>
    <name evidence="5" type="ORF">HDF15_000421</name>
</gene>
<dbReference type="Gene3D" id="1.10.10.10">
    <property type="entry name" value="Winged helix-like DNA-binding domain superfamily/Winged helix DNA-binding domain"/>
    <property type="match status" value="1"/>
</dbReference>
<comment type="caution">
    <text evidence="5">The sequence shown here is derived from an EMBL/GenBank/DDBJ whole genome shotgun (WGS) entry which is preliminary data.</text>
</comment>
<evidence type="ECO:0000256" key="2">
    <source>
        <dbReference type="ARBA" id="ARBA00023015"/>
    </source>
</evidence>
<dbReference type="SUPFAM" id="SSF46785">
    <property type="entry name" value="Winged helix' DNA-binding domain"/>
    <property type="match status" value="1"/>
</dbReference>
<evidence type="ECO:0000256" key="1">
    <source>
        <dbReference type="ARBA" id="ARBA00011046"/>
    </source>
</evidence>
<evidence type="ECO:0000256" key="4">
    <source>
        <dbReference type="ARBA" id="ARBA00023163"/>
    </source>
</evidence>
<dbReference type="RefSeq" id="WP_184252609.1">
    <property type="nucleotide sequence ID" value="NZ_JACHIO010000002.1"/>
</dbReference>
<dbReference type="EMBL" id="JACHIO010000002">
    <property type="protein sequence ID" value="MBB5062094.1"/>
    <property type="molecule type" value="Genomic_DNA"/>
</dbReference>
<dbReference type="Pfam" id="PF03965">
    <property type="entry name" value="Penicillinase_R"/>
    <property type="match status" value="1"/>
</dbReference>
<proteinExistence type="inferred from homology"/>
<dbReference type="InterPro" id="IPR036390">
    <property type="entry name" value="WH_DNA-bd_sf"/>
</dbReference>
<accession>A0A7W7ZLF5</accession>
<dbReference type="PIRSF" id="PIRSF019455">
    <property type="entry name" value="CopR_AtkY"/>
    <property type="match status" value="1"/>
</dbReference>
<name>A0A7W7ZLF5_9BACT</name>
<keyword evidence="2" id="KW-0805">Transcription regulation</keyword>
<dbReference type="InterPro" id="IPR005650">
    <property type="entry name" value="BlaI_family"/>
</dbReference>
<keyword evidence="3" id="KW-0238">DNA-binding</keyword>
<evidence type="ECO:0000313" key="6">
    <source>
        <dbReference type="Proteomes" id="UP000584867"/>
    </source>
</evidence>
<evidence type="ECO:0000313" key="5">
    <source>
        <dbReference type="EMBL" id="MBB5062094.1"/>
    </source>
</evidence>
<organism evidence="5 6">
    <name type="scientific">Granulicella mallensis</name>
    <dbReference type="NCBI Taxonomy" id="940614"/>
    <lineage>
        <taxon>Bacteria</taxon>
        <taxon>Pseudomonadati</taxon>
        <taxon>Acidobacteriota</taxon>
        <taxon>Terriglobia</taxon>
        <taxon>Terriglobales</taxon>
        <taxon>Acidobacteriaceae</taxon>
        <taxon>Granulicella</taxon>
    </lineage>
</organism>
<dbReference type="GO" id="GO:0003677">
    <property type="term" value="F:DNA binding"/>
    <property type="evidence" value="ECO:0007669"/>
    <property type="project" value="UniProtKB-KW"/>
</dbReference>
<comment type="similarity">
    <text evidence="1">Belongs to the BlaI transcriptional regulatory family.</text>
</comment>
<evidence type="ECO:0000256" key="3">
    <source>
        <dbReference type="ARBA" id="ARBA00023125"/>
    </source>
</evidence>
<reference evidence="5 6" key="1">
    <citation type="submission" date="2020-08" db="EMBL/GenBank/DDBJ databases">
        <title>Genomic Encyclopedia of Type Strains, Phase IV (KMG-V): Genome sequencing to study the core and pangenomes of soil and plant-associated prokaryotes.</title>
        <authorList>
            <person name="Whitman W."/>
        </authorList>
    </citation>
    <scope>NUCLEOTIDE SEQUENCE [LARGE SCALE GENOMIC DNA]</scope>
    <source>
        <strain evidence="5 6">X5P3</strain>
    </source>
</reference>
<sequence length="128" mass="14769">MPGPKLTKLELRIMETLWTRGESSIREIQEAFPEKGRPAYTTIQTTMYRMEEKKILRRVRKVGNFHVFEASISRNAAQRRLVDDLLALFGGRTQPVMVHLIESGKLTLEDVKEAEKTLRSLSAKEKKL</sequence>
<keyword evidence="4" id="KW-0804">Transcription</keyword>